<dbReference type="EnsemblMetazoa" id="ASIC008163-RA">
    <property type="protein sequence ID" value="ASIC008163-PA"/>
    <property type="gene ID" value="ASIC008163"/>
</dbReference>
<accession>A0A084VRZ3</accession>
<keyword evidence="4" id="KW-1185">Reference proteome</keyword>
<evidence type="ECO:0000313" key="2">
    <source>
        <dbReference type="EMBL" id="KFB40737.1"/>
    </source>
</evidence>
<dbReference type="VEuPathDB" id="VectorBase:ASIC008163"/>
<dbReference type="EMBL" id="ATLV01015787">
    <property type="status" value="NOT_ANNOTATED_CDS"/>
    <property type="molecule type" value="Genomic_DNA"/>
</dbReference>
<keyword evidence="2" id="KW-0436">Ligase</keyword>
<feature type="signal peptide" evidence="1">
    <location>
        <begin position="1"/>
        <end position="21"/>
    </location>
</feature>
<evidence type="ECO:0000313" key="4">
    <source>
        <dbReference type="Proteomes" id="UP000030765"/>
    </source>
</evidence>
<organism evidence="2">
    <name type="scientific">Anopheles sinensis</name>
    <name type="common">Mosquito</name>
    <dbReference type="NCBI Taxonomy" id="74873"/>
    <lineage>
        <taxon>Eukaryota</taxon>
        <taxon>Metazoa</taxon>
        <taxon>Ecdysozoa</taxon>
        <taxon>Arthropoda</taxon>
        <taxon>Hexapoda</taxon>
        <taxon>Insecta</taxon>
        <taxon>Pterygota</taxon>
        <taxon>Neoptera</taxon>
        <taxon>Endopterygota</taxon>
        <taxon>Diptera</taxon>
        <taxon>Nematocera</taxon>
        <taxon>Culicoidea</taxon>
        <taxon>Culicidae</taxon>
        <taxon>Anophelinae</taxon>
        <taxon>Anopheles</taxon>
    </lineage>
</organism>
<reference evidence="3" key="2">
    <citation type="submission" date="2020-05" db="UniProtKB">
        <authorList>
            <consortium name="EnsemblMetazoa"/>
        </authorList>
    </citation>
    <scope>IDENTIFICATION</scope>
</reference>
<reference evidence="2 4" key="1">
    <citation type="journal article" date="2014" name="BMC Genomics">
        <title>Genome sequence of Anopheles sinensis provides insight into genetics basis of mosquito competence for malaria parasites.</title>
        <authorList>
            <person name="Zhou D."/>
            <person name="Zhang D."/>
            <person name="Ding G."/>
            <person name="Shi L."/>
            <person name="Hou Q."/>
            <person name="Ye Y."/>
            <person name="Xu Y."/>
            <person name="Zhou H."/>
            <person name="Xiong C."/>
            <person name="Li S."/>
            <person name="Yu J."/>
            <person name="Hong S."/>
            <person name="Yu X."/>
            <person name="Zou P."/>
            <person name="Chen C."/>
            <person name="Chang X."/>
            <person name="Wang W."/>
            <person name="Lv Y."/>
            <person name="Sun Y."/>
            <person name="Ma L."/>
            <person name="Shen B."/>
            <person name="Zhu C."/>
        </authorList>
    </citation>
    <scope>NUCLEOTIDE SEQUENCE [LARGE SCALE GENOMIC DNA]</scope>
</reference>
<keyword evidence="1" id="KW-0732">Signal</keyword>
<keyword evidence="2" id="KW-0030">Aminoacyl-tRNA synthetase</keyword>
<evidence type="ECO:0000256" key="1">
    <source>
        <dbReference type="SAM" id="SignalP"/>
    </source>
</evidence>
<dbReference type="GO" id="GO:0004812">
    <property type="term" value="F:aminoacyl-tRNA ligase activity"/>
    <property type="evidence" value="ECO:0007669"/>
    <property type="project" value="UniProtKB-KW"/>
</dbReference>
<name>A0A084VRZ3_ANOSI</name>
<proteinExistence type="predicted"/>
<feature type="chain" id="PRO_5010759880" evidence="1">
    <location>
        <begin position="22"/>
        <end position="143"/>
    </location>
</feature>
<gene>
    <name evidence="2" type="ORF">ZHAS_00008163</name>
</gene>
<dbReference type="EMBL" id="KE525036">
    <property type="protein sequence ID" value="KFB40737.1"/>
    <property type="molecule type" value="Genomic_DNA"/>
</dbReference>
<evidence type="ECO:0000313" key="3">
    <source>
        <dbReference type="EnsemblMetazoa" id="ASIC008163-PA"/>
    </source>
</evidence>
<sequence length="143" mass="16222">MIMMLLLLLLQLVLMWDVVLPADSFVNPFAPTVRSELMPTVNRDSETTQTREPTFARAHLTARQWSPSQRSCSRSRFALPLTKQTACAEKYALVDGNDVKLTDRRLRFPSVISKATLAFDFLTHVLHLVSDADAEHHLLQSDE</sequence>
<protein>
    <submittedName>
        <fullName evidence="2 3">Leucyl-tRNA synthetase</fullName>
    </submittedName>
</protein>
<dbReference type="Proteomes" id="UP000030765">
    <property type="component" value="Unassembled WGS sequence"/>
</dbReference>
<dbReference type="AlphaFoldDB" id="A0A084VRZ3"/>